<keyword evidence="4" id="KW-1185">Reference proteome</keyword>
<reference evidence="2 4" key="1">
    <citation type="journal article" date="2012" name="Nature">
        <title>Algal genomes reveal evolutionary mosaicism and the fate of nucleomorphs.</title>
        <authorList>
            <consortium name="DOE Joint Genome Institute"/>
            <person name="Curtis B.A."/>
            <person name="Tanifuji G."/>
            <person name="Burki F."/>
            <person name="Gruber A."/>
            <person name="Irimia M."/>
            <person name="Maruyama S."/>
            <person name="Arias M.C."/>
            <person name="Ball S.G."/>
            <person name="Gile G.H."/>
            <person name="Hirakawa Y."/>
            <person name="Hopkins J.F."/>
            <person name="Kuo A."/>
            <person name="Rensing S.A."/>
            <person name="Schmutz J."/>
            <person name="Symeonidi A."/>
            <person name="Elias M."/>
            <person name="Eveleigh R.J."/>
            <person name="Herman E.K."/>
            <person name="Klute M.J."/>
            <person name="Nakayama T."/>
            <person name="Obornik M."/>
            <person name="Reyes-Prieto A."/>
            <person name="Armbrust E.V."/>
            <person name="Aves S.J."/>
            <person name="Beiko R.G."/>
            <person name="Coutinho P."/>
            <person name="Dacks J.B."/>
            <person name="Durnford D.G."/>
            <person name="Fast N.M."/>
            <person name="Green B.R."/>
            <person name="Grisdale C.J."/>
            <person name="Hempel F."/>
            <person name="Henrissat B."/>
            <person name="Hoppner M.P."/>
            <person name="Ishida K."/>
            <person name="Kim E."/>
            <person name="Koreny L."/>
            <person name="Kroth P.G."/>
            <person name="Liu Y."/>
            <person name="Malik S.B."/>
            <person name="Maier U.G."/>
            <person name="McRose D."/>
            <person name="Mock T."/>
            <person name="Neilson J.A."/>
            <person name="Onodera N.T."/>
            <person name="Poole A.M."/>
            <person name="Pritham E.J."/>
            <person name="Richards T.A."/>
            <person name="Rocap G."/>
            <person name="Roy S.W."/>
            <person name="Sarai C."/>
            <person name="Schaack S."/>
            <person name="Shirato S."/>
            <person name="Slamovits C.H."/>
            <person name="Spencer D.F."/>
            <person name="Suzuki S."/>
            <person name="Worden A.Z."/>
            <person name="Zauner S."/>
            <person name="Barry K."/>
            <person name="Bell C."/>
            <person name="Bharti A.K."/>
            <person name="Crow J.A."/>
            <person name="Grimwood J."/>
            <person name="Kramer R."/>
            <person name="Lindquist E."/>
            <person name="Lucas S."/>
            <person name="Salamov A."/>
            <person name="McFadden G.I."/>
            <person name="Lane C.E."/>
            <person name="Keeling P.J."/>
            <person name="Gray M.W."/>
            <person name="Grigoriev I.V."/>
            <person name="Archibald J.M."/>
        </authorList>
    </citation>
    <scope>NUCLEOTIDE SEQUENCE</scope>
    <source>
        <strain evidence="2 4">CCMP2712</strain>
    </source>
</reference>
<evidence type="ECO:0000256" key="1">
    <source>
        <dbReference type="SAM" id="MobiDB-lite"/>
    </source>
</evidence>
<sequence length="234" mass="25703">ESNVPNLILVGSHKPSGEAREFATDKIETDPTPSGWKTPGQHHQTAASQARHAQWKKDGEDETTSSSQSEPEQQLRPPLKLVPGVASVGYLTSARGSAEQRRGCHRDRMRGRTSSCSDKEHEQGQARLVHDPSQRFRRRPGKLLQASSKATRGGETRALLQSDTGSESRKPDATPRAPDELADEGWAERWELGGSWGIESLSSSDWEESLRWRGPCGRGWGAGVPGARRRLPSI</sequence>
<feature type="compositionally biased region" description="Basic and acidic residues" evidence="1">
    <location>
        <begin position="166"/>
        <end position="179"/>
    </location>
</feature>
<dbReference type="EMBL" id="JH993168">
    <property type="protein sequence ID" value="EKX32845.1"/>
    <property type="molecule type" value="Genomic_DNA"/>
</dbReference>
<accession>L1IAJ0</accession>
<feature type="non-terminal residue" evidence="2">
    <location>
        <position position="1"/>
    </location>
</feature>
<feature type="compositionally biased region" description="Basic and acidic residues" evidence="1">
    <location>
        <begin position="117"/>
        <end position="134"/>
    </location>
</feature>
<feature type="region of interest" description="Disordered" evidence="1">
    <location>
        <begin position="1"/>
        <end position="185"/>
    </location>
</feature>
<reference evidence="4" key="2">
    <citation type="submission" date="2012-11" db="EMBL/GenBank/DDBJ databases">
        <authorList>
            <person name="Kuo A."/>
            <person name="Curtis B.A."/>
            <person name="Tanifuji G."/>
            <person name="Burki F."/>
            <person name="Gruber A."/>
            <person name="Irimia M."/>
            <person name="Maruyama S."/>
            <person name="Arias M.C."/>
            <person name="Ball S.G."/>
            <person name="Gile G.H."/>
            <person name="Hirakawa Y."/>
            <person name="Hopkins J.F."/>
            <person name="Rensing S.A."/>
            <person name="Schmutz J."/>
            <person name="Symeonidi A."/>
            <person name="Elias M."/>
            <person name="Eveleigh R.J."/>
            <person name="Herman E.K."/>
            <person name="Klute M.J."/>
            <person name="Nakayama T."/>
            <person name="Obornik M."/>
            <person name="Reyes-Prieto A."/>
            <person name="Armbrust E.V."/>
            <person name="Aves S.J."/>
            <person name="Beiko R.G."/>
            <person name="Coutinho P."/>
            <person name="Dacks J.B."/>
            <person name="Durnford D.G."/>
            <person name="Fast N.M."/>
            <person name="Green B.R."/>
            <person name="Grisdale C."/>
            <person name="Hempe F."/>
            <person name="Henrissat B."/>
            <person name="Hoppner M.P."/>
            <person name="Ishida K.-I."/>
            <person name="Kim E."/>
            <person name="Koreny L."/>
            <person name="Kroth P.G."/>
            <person name="Liu Y."/>
            <person name="Malik S.-B."/>
            <person name="Maier U.G."/>
            <person name="McRose D."/>
            <person name="Mock T."/>
            <person name="Neilson J.A."/>
            <person name="Onodera N.T."/>
            <person name="Poole A.M."/>
            <person name="Pritham E.J."/>
            <person name="Richards T.A."/>
            <person name="Rocap G."/>
            <person name="Roy S.W."/>
            <person name="Sarai C."/>
            <person name="Schaack S."/>
            <person name="Shirato S."/>
            <person name="Slamovits C.H."/>
            <person name="Spencer D.F."/>
            <person name="Suzuki S."/>
            <person name="Worden A.Z."/>
            <person name="Zauner S."/>
            <person name="Barry K."/>
            <person name="Bell C."/>
            <person name="Bharti A.K."/>
            <person name="Crow J.A."/>
            <person name="Grimwood J."/>
            <person name="Kramer R."/>
            <person name="Lindquist E."/>
            <person name="Lucas S."/>
            <person name="Salamov A."/>
            <person name="McFadden G.I."/>
            <person name="Lane C.E."/>
            <person name="Keeling P.J."/>
            <person name="Gray M.W."/>
            <person name="Grigoriev I.V."/>
            <person name="Archibald J.M."/>
        </authorList>
    </citation>
    <scope>NUCLEOTIDE SEQUENCE</scope>
    <source>
        <strain evidence="4">CCMP2712</strain>
    </source>
</reference>
<dbReference type="HOGENOM" id="CLU_1187704_0_0_1"/>
<feature type="region of interest" description="Disordered" evidence="1">
    <location>
        <begin position="215"/>
        <end position="234"/>
    </location>
</feature>
<dbReference type="PaxDb" id="55529-EKX32845"/>
<evidence type="ECO:0000313" key="4">
    <source>
        <dbReference type="Proteomes" id="UP000011087"/>
    </source>
</evidence>
<name>L1IAJ0_GUITC</name>
<dbReference type="KEGG" id="gtt:GUITHDRAFT_148330"/>
<evidence type="ECO:0000313" key="3">
    <source>
        <dbReference type="EnsemblProtists" id="EKX32845"/>
    </source>
</evidence>
<protein>
    <submittedName>
        <fullName evidence="2 3">Uncharacterized protein</fullName>
    </submittedName>
</protein>
<evidence type="ECO:0000313" key="2">
    <source>
        <dbReference type="EMBL" id="EKX32845.1"/>
    </source>
</evidence>
<dbReference type="Proteomes" id="UP000011087">
    <property type="component" value="Unassembled WGS sequence"/>
</dbReference>
<feature type="compositionally biased region" description="Basic and acidic residues" evidence="1">
    <location>
        <begin position="15"/>
        <end position="29"/>
    </location>
</feature>
<organism evidence="2">
    <name type="scientific">Guillardia theta (strain CCMP2712)</name>
    <name type="common">Cryptophyte</name>
    <dbReference type="NCBI Taxonomy" id="905079"/>
    <lineage>
        <taxon>Eukaryota</taxon>
        <taxon>Cryptophyceae</taxon>
        <taxon>Pyrenomonadales</taxon>
        <taxon>Geminigeraceae</taxon>
        <taxon>Guillardia</taxon>
    </lineage>
</organism>
<proteinExistence type="predicted"/>
<dbReference type="AlphaFoldDB" id="L1IAJ0"/>
<feature type="compositionally biased region" description="Low complexity" evidence="1">
    <location>
        <begin position="64"/>
        <end position="79"/>
    </location>
</feature>
<gene>
    <name evidence="2" type="ORF">GUITHDRAFT_148330</name>
</gene>
<dbReference type="RefSeq" id="XP_005819825.1">
    <property type="nucleotide sequence ID" value="XM_005819768.1"/>
</dbReference>
<reference evidence="3" key="3">
    <citation type="submission" date="2015-06" db="UniProtKB">
        <authorList>
            <consortium name="EnsemblProtists"/>
        </authorList>
    </citation>
    <scope>IDENTIFICATION</scope>
</reference>
<dbReference type="EnsemblProtists" id="EKX32845">
    <property type="protein sequence ID" value="EKX32845"/>
    <property type="gene ID" value="GUITHDRAFT_148330"/>
</dbReference>
<dbReference type="GeneID" id="17289578"/>